<proteinExistence type="inferred from homology"/>
<accession>A0AA35T0J5</accession>
<evidence type="ECO:0000256" key="2">
    <source>
        <dbReference type="ARBA" id="ARBA00040939"/>
    </source>
</evidence>
<protein>
    <recommendedName>
        <fullName evidence="2">Protein preY, mitochondrial</fullName>
    </recommendedName>
</protein>
<name>A0AA35T0J5_GEOBA</name>
<dbReference type="SUPFAM" id="SSF158997">
    <property type="entry name" value="Trm112p-like"/>
    <property type="match status" value="1"/>
</dbReference>
<dbReference type="EMBL" id="CASHTH010002975">
    <property type="protein sequence ID" value="CAI8038106.1"/>
    <property type="molecule type" value="Genomic_DNA"/>
</dbReference>
<dbReference type="PANTHER" id="PTHR33505">
    <property type="entry name" value="ZGC:162634"/>
    <property type="match status" value="1"/>
</dbReference>
<evidence type="ECO:0000313" key="3">
    <source>
        <dbReference type="EMBL" id="CAI8038106.1"/>
    </source>
</evidence>
<dbReference type="NCBIfam" id="NF038101">
    <property type="entry name" value="Trm112_arch"/>
    <property type="match status" value="1"/>
</dbReference>
<evidence type="ECO:0000256" key="1">
    <source>
        <dbReference type="ARBA" id="ARBA00038479"/>
    </source>
</evidence>
<reference evidence="3" key="1">
    <citation type="submission" date="2023-03" db="EMBL/GenBank/DDBJ databases">
        <authorList>
            <person name="Steffen K."/>
            <person name="Cardenas P."/>
        </authorList>
    </citation>
    <scope>NUCLEOTIDE SEQUENCE</scope>
</reference>
<dbReference type="InterPro" id="IPR005651">
    <property type="entry name" value="Trm112-like"/>
</dbReference>
<comment type="similarity">
    <text evidence="1">Belongs to the PREY family.</text>
</comment>
<dbReference type="Proteomes" id="UP001174909">
    <property type="component" value="Unassembled WGS sequence"/>
</dbReference>
<keyword evidence="4" id="KW-1185">Reference proteome</keyword>
<comment type="caution">
    <text evidence="3">The sequence shown here is derived from an EMBL/GenBank/DDBJ whole genome shotgun (WGS) entry which is preliminary data.</text>
</comment>
<sequence>MKTDLLDIIACPVCKGPLTLHGDSVAPDDAPDAGEVLTGTLTCSECNERYPIAEGIPNLLPPDMRDAEAGAGR</sequence>
<dbReference type="PANTHER" id="PTHR33505:SF4">
    <property type="entry name" value="PROTEIN PREY, MITOCHONDRIAL"/>
    <property type="match status" value="1"/>
</dbReference>
<evidence type="ECO:0000313" key="4">
    <source>
        <dbReference type="Proteomes" id="UP001174909"/>
    </source>
</evidence>
<dbReference type="AlphaFoldDB" id="A0AA35T0J5"/>
<organism evidence="3 4">
    <name type="scientific">Geodia barretti</name>
    <name type="common">Barrett's horny sponge</name>
    <dbReference type="NCBI Taxonomy" id="519541"/>
    <lineage>
        <taxon>Eukaryota</taxon>
        <taxon>Metazoa</taxon>
        <taxon>Porifera</taxon>
        <taxon>Demospongiae</taxon>
        <taxon>Heteroscleromorpha</taxon>
        <taxon>Tetractinellida</taxon>
        <taxon>Astrophorina</taxon>
        <taxon>Geodiidae</taxon>
        <taxon>Geodia</taxon>
    </lineage>
</organism>
<gene>
    <name evidence="3" type="ORF">GBAR_LOCUS21250</name>
</gene>
<dbReference type="Pfam" id="PF03966">
    <property type="entry name" value="Trm112p"/>
    <property type="match status" value="1"/>
</dbReference>
<dbReference type="Gene3D" id="2.20.25.10">
    <property type="match status" value="1"/>
</dbReference>